<name>A0AAJ0C737_9PEZI</name>
<evidence type="ECO:0000313" key="1">
    <source>
        <dbReference type="EMBL" id="KAK1771353.1"/>
    </source>
</evidence>
<dbReference type="Proteomes" id="UP001244011">
    <property type="component" value="Unassembled WGS sequence"/>
</dbReference>
<gene>
    <name evidence="1" type="ORF">QBC33DRAFT_523421</name>
</gene>
<evidence type="ECO:0000313" key="2">
    <source>
        <dbReference type="Proteomes" id="UP001244011"/>
    </source>
</evidence>
<dbReference type="RefSeq" id="XP_060287566.1">
    <property type="nucleotide sequence ID" value="XM_060426632.1"/>
</dbReference>
<keyword evidence="2" id="KW-1185">Reference proteome</keyword>
<dbReference type="EMBL" id="MU838998">
    <property type="protein sequence ID" value="KAK1771353.1"/>
    <property type="molecule type" value="Genomic_DNA"/>
</dbReference>
<reference evidence="1" key="1">
    <citation type="submission" date="2023-06" db="EMBL/GenBank/DDBJ databases">
        <title>Genome-scale phylogeny and comparative genomics of the fungal order Sordariales.</title>
        <authorList>
            <consortium name="Lawrence Berkeley National Laboratory"/>
            <person name="Hensen N."/>
            <person name="Bonometti L."/>
            <person name="Westerberg I."/>
            <person name="Brannstrom I.O."/>
            <person name="Guillou S."/>
            <person name="Cros-Aarteil S."/>
            <person name="Calhoun S."/>
            <person name="Haridas S."/>
            <person name="Kuo A."/>
            <person name="Mondo S."/>
            <person name="Pangilinan J."/>
            <person name="Riley R."/>
            <person name="Labutti K."/>
            <person name="Andreopoulos B."/>
            <person name="Lipzen A."/>
            <person name="Chen C."/>
            <person name="Yanf M."/>
            <person name="Daum C."/>
            <person name="Ng V."/>
            <person name="Clum A."/>
            <person name="Steindorff A."/>
            <person name="Ohm R."/>
            <person name="Martin F."/>
            <person name="Silar P."/>
            <person name="Natvig D."/>
            <person name="Lalanne C."/>
            <person name="Gautier V."/>
            <person name="Ament-Velasquez S.L."/>
            <person name="Kruys A."/>
            <person name="Hutchinson M.I."/>
            <person name="Powell A.J."/>
            <person name="Barry K."/>
            <person name="Miller A.N."/>
            <person name="Grigoriev I.V."/>
            <person name="Debuchy R."/>
            <person name="Gladieux P."/>
            <person name="Thoren M.H."/>
            <person name="Johannesson H."/>
        </authorList>
    </citation>
    <scope>NUCLEOTIDE SEQUENCE</scope>
    <source>
        <strain evidence="1">8032-3</strain>
    </source>
</reference>
<organism evidence="1 2">
    <name type="scientific">Phialemonium atrogriseum</name>
    <dbReference type="NCBI Taxonomy" id="1093897"/>
    <lineage>
        <taxon>Eukaryota</taxon>
        <taxon>Fungi</taxon>
        <taxon>Dikarya</taxon>
        <taxon>Ascomycota</taxon>
        <taxon>Pezizomycotina</taxon>
        <taxon>Sordariomycetes</taxon>
        <taxon>Sordariomycetidae</taxon>
        <taxon>Cephalothecales</taxon>
        <taxon>Cephalothecaceae</taxon>
        <taxon>Phialemonium</taxon>
    </lineage>
</organism>
<proteinExistence type="predicted"/>
<comment type="caution">
    <text evidence="1">The sequence shown here is derived from an EMBL/GenBank/DDBJ whole genome shotgun (WGS) entry which is preliminary data.</text>
</comment>
<accession>A0AAJ0C737</accession>
<protein>
    <submittedName>
        <fullName evidence="1">Uncharacterized protein</fullName>
    </submittedName>
</protein>
<dbReference type="AlphaFoldDB" id="A0AAJ0C737"/>
<dbReference type="GeneID" id="85309819"/>
<sequence>MFLLSFRFIFSPCRYYSLFFVFSPMSPVLLEATPFHAKRARSANVSNGPSRTRTLLLAGEEEGGAEEQLKGAWIGRGEEWLLLSRLDQ</sequence>